<gene>
    <name evidence="1" type="ORF">CP970_41865</name>
</gene>
<dbReference type="Proteomes" id="UP000325529">
    <property type="component" value="Chromosome"/>
</dbReference>
<protein>
    <submittedName>
        <fullName evidence="1">Uncharacterized protein</fullName>
    </submittedName>
</protein>
<proteinExistence type="predicted"/>
<organism evidence="1 2">
    <name type="scientific">Streptomyces kanamyceticus</name>
    <dbReference type="NCBI Taxonomy" id="1967"/>
    <lineage>
        <taxon>Bacteria</taxon>
        <taxon>Bacillati</taxon>
        <taxon>Actinomycetota</taxon>
        <taxon>Actinomycetes</taxon>
        <taxon>Kitasatosporales</taxon>
        <taxon>Streptomycetaceae</taxon>
        <taxon>Streptomyces</taxon>
    </lineage>
</organism>
<dbReference type="OrthoDB" id="3819414at2"/>
<dbReference type="RefSeq" id="WP_055557080.1">
    <property type="nucleotide sequence ID" value="NZ_CP023699.1"/>
</dbReference>
<keyword evidence="2" id="KW-1185">Reference proteome</keyword>
<dbReference type="AlphaFoldDB" id="A0A5J6GMZ7"/>
<dbReference type="EMBL" id="CP023699">
    <property type="protein sequence ID" value="QEU96627.1"/>
    <property type="molecule type" value="Genomic_DNA"/>
</dbReference>
<evidence type="ECO:0000313" key="1">
    <source>
        <dbReference type="EMBL" id="QEU96627.1"/>
    </source>
</evidence>
<accession>A0A5J6GMZ7</accession>
<dbReference type="KEGG" id="ska:CP970_41865"/>
<reference evidence="1 2" key="1">
    <citation type="submission" date="2017-09" db="EMBL/GenBank/DDBJ databases">
        <authorList>
            <person name="Lee N."/>
            <person name="Cho B.-K."/>
        </authorList>
    </citation>
    <scope>NUCLEOTIDE SEQUENCE [LARGE SCALE GENOMIC DNA]</scope>
    <source>
        <strain evidence="1 2">ATCC 12853</strain>
    </source>
</reference>
<sequence>MSTCAGCAAVHDGHRDGDLPVNPFLALRARYGMLLGEDDFMTLIGHGRGKLMLHNAWLHGPGIVHGYHVTVTVDAEAHTLRVSAGLAVDGLGRELHLDGDWCGDLAALVRAFAGEGTVGGSGQERTVDAWLSARIDPYETAPVPALADPCDLSRQHTANSRVVERVRLTLRPGPCPAPPPAPYHRVRVLLGLDEAAPGDLAGHEAAEAAARVAELPEERRTAALLDAFHRLAAADAADLTPFTPDDGSPSLFPHDEPGAVPLAALRLRVHGYGKELRLLDHHIDLGGRPTLLPTATVADLVCGLAPALLAAHTAVDAGGPRVARTVEWPHPHVLRLRVTAPLLRGSLTGRPVTVTSLSAHGWVHEDIARIAYGPDELTLSVFLHDPPVYDLVRVTVRGTGPTPVFGARPRVPLAGLVGGPPGSEHDGHDAVLTLRSGSAATDTGDEGDEGDAP</sequence>
<evidence type="ECO:0000313" key="2">
    <source>
        <dbReference type="Proteomes" id="UP000325529"/>
    </source>
</evidence>
<name>A0A5J6GMZ7_STRKN</name>